<name>A0A3B3SC53_9TELE</name>
<evidence type="ECO:0000259" key="2">
    <source>
        <dbReference type="SMART" id="SM00460"/>
    </source>
</evidence>
<dbReference type="Pfam" id="PF23265">
    <property type="entry name" value="Ig-like_KY"/>
    <property type="match status" value="3"/>
</dbReference>
<evidence type="ECO:0000256" key="1">
    <source>
        <dbReference type="SAM" id="MobiDB-lite"/>
    </source>
</evidence>
<dbReference type="Pfam" id="PF01841">
    <property type="entry name" value="Transglut_core"/>
    <property type="match status" value="1"/>
</dbReference>
<dbReference type="KEGG" id="pki:111835386"/>
<protein>
    <submittedName>
        <fullName evidence="3">Kyphoscoliosis peptidase-like</fullName>
    </submittedName>
</protein>
<feature type="compositionally biased region" description="Basic and acidic residues" evidence="1">
    <location>
        <begin position="43"/>
        <end position="55"/>
    </location>
</feature>
<feature type="region of interest" description="Disordered" evidence="1">
    <location>
        <begin position="121"/>
        <end position="186"/>
    </location>
</feature>
<keyword evidence="4" id="KW-1185">Reference proteome</keyword>
<feature type="compositionally biased region" description="Polar residues" evidence="1">
    <location>
        <begin position="156"/>
        <end position="185"/>
    </location>
</feature>
<dbReference type="PANTHER" id="PTHR46333">
    <property type="entry name" value="CYTOKINESIS PROTEIN 3"/>
    <property type="match status" value="1"/>
</dbReference>
<reference evidence="3" key="1">
    <citation type="submission" date="2025-08" db="UniProtKB">
        <authorList>
            <consortium name="Ensembl"/>
        </authorList>
    </citation>
    <scope>IDENTIFICATION</scope>
</reference>
<dbReference type="PANTHER" id="PTHR46333:SF4">
    <property type="entry name" value="TRANSGLUTAMINASE-LIKE DOMAIN-CONTAINING PROTEIN"/>
    <property type="match status" value="1"/>
</dbReference>
<dbReference type="Proteomes" id="UP000261540">
    <property type="component" value="Unplaced"/>
</dbReference>
<dbReference type="GeneTree" id="ENSGT00940000165596"/>
<evidence type="ECO:0000313" key="3">
    <source>
        <dbReference type="Ensembl" id="ENSPKIP00000027581.1"/>
    </source>
</evidence>
<proteinExistence type="predicted"/>
<dbReference type="OrthoDB" id="6129702at2759"/>
<accession>A0A3B3SC53</accession>
<dbReference type="AlphaFoldDB" id="A0A3B3SC53"/>
<dbReference type="GO" id="GO:0005737">
    <property type="term" value="C:cytoplasm"/>
    <property type="evidence" value="ECO:0007669"/>
    <property type="project" value="TreeGrafter"/>
</dbReference>
<feature type="region of interest" description="Disordered" evidence="1">
    <location>
        <begin position="35"/>
        <end position="55"/>
    </location>
</feature>
<dbReference type="InterPro" id="IPR056564">
    <property type="entry name" value="Ig-like_KY"/>
</dbReference>
<organism evidence="3 4">
    <name type="scientific">Paramormyrops kingsleyae</name>
    <dbReference type="NCBI Taxonomy" id="1676925"/>
    <lineage>
        <taxon>Eukaryota</taxon>
        <taxon>Metazoa</taxon>
        <taxon>Chordata</taxon>
        <taxon>Craniata</taxon>
        <taxon>Vertebrata</taxon>
        <taxon>Euteleostomi</taxon>
        <taxon>Actinopterygii</taxon>
        <taxon>Neopterygii</taxon>
        <taxon>Teleostei</taxon>
        <taxon>Osteoglossocephala</taxon>
        <taxon>Osteoglossomorpha</taxon>
        <taxon>Osteoglossiformes</taxon>
        <taxon>Mormyridae</taxon>
        <taxon>Paramormyrops</taxon>
    </lineage>
</organism>
<sequence length="852" mass="95031">MTMEVLNPAKSLCLAHDLPLTHGSVNPCKQNDIINNNSTEMTEGSHPEKNQGSHDLEAHDTSVVPVLSGVLREEGSQALLKTEQGMEVVHQQWKLEVLGNKSAKTNSLSMDGVQSKRRVFEKWSSKGQDSQRPLAKRQLSVESSTQASRVLKKTAVRQQEAQPTQASVKLQTPSTPSTPRTCNSSRKTRKDLFFSTEVFQQVDTQAIKEGKELRKQKVFSVQAITKAITREAKSDLEKLRAIWVWLCHNIEYDLDGYLGLSEKLCSPEQVIEAGRGVCCGYSSICQEMCREVGIECLEVPGHGKGIDYQQGQSYQNIESNHMWNTVQLGGHWYLLDACWGAGKVDIKKKAFIKRYEDFYFLADPEDFIDSHYPAEQKWQLLDTPITLEEFEKRVFKTSQFYRLGLKLMKPRHSLLVTEGGEATVSMGFSCPLDFTYQISQQGCGEPSDVSSSFGLLTVTQLSMQLRLLPPTKGTYDIMVFARPSGSSSSFIWVCSFLLECPEPKPMEELPENPFQSWGLQPSASCLGLGQCNLGAEPAMVETGALELQLHTLRPLMMICELIHKDLDQNLAKRCLATQIQPDLLTCHIVCPYRGFYRLSVFVRDYEQTEESFQNAGNFLLCCTRNPINLNQLFPLSLSSSCGPGIRTINAGLSKFSHTGAIISTQQGKCNITFHSPPELDLHAVLTREHKQPAQPLLRHVFFTYTDSKVTLSVTLPKAGIYKLGLYGKNTPGPHFSLLCDFVLRSSSDVSWPPFPCTYSVWKKGCVLFEPRGGLLEPQSQVHFRVRVPGAQRVIVVGETQTDLRLNKSRVWEGEAFTGSPGSQLKLASSLGGEATDMAVLMAFDVLSQSNEE</sequence>
<feature type="domain" description="Transglutaminase-like" evidence="2">
    <location>
        <begin position="270"/>
        <end position="339"/>
    </location>
</feature>
<dbReference type="InterPro" id="IPR038765">
    <property type="entry name" value="Papain-like_cys_pep_sf"/>
</dbReference>
<dbReference type="InterPro" id="IPR002931">
    <property type="entry name" value="Transglutaminase-like"/>
</dbReference>
<dbReference type="Gene3D" id="3.10.620.30">
    <property type="match status" value="1"/>
</dbReference>
<dbReference type="CTD" id="339855"/>
<evidence type="ECO:0000313" key="4">
    <source>
        <dbReference type="Proteomes" id="UP000261540"/>
    </source>
</evidence>
<reference evidence="3" key="2">
    <citation type="submission" date="2025-09" db="UniProtKB">
        <authorList>
            <consortium name="Ensembl"/>
        </authorList>
    </citation>
    <scope>IDENTIFICATION</scope>
</reference>
<dbReference type="SMART" id="SM00460">
    <property type="entry name" value="TGc"/>
    <property type="match status" value="1"/>
</dbReference>
<dbReference type="SUPFAM" id="SSF54001">
    <property type="entry name" value="Cysteine proteinases"/>
    <property type="match status" value="1"/>
</dbReference>
<dbReference type="Ensembl" id="ENSPKIT00000008351.1">
    <property type="protein sequence ID" value="ENSPKIP00000027581.1"/>
    <property type="gene ID" value="ENSPKIG00000009583.1"/>
</dbReference>
<dbReference type="InterPro" id="IPR052557">
    <property type="entry name" value="CAP/Cytokinesis_protein"/>
</dbReference>
<dbReference type="STRING" id="1676925.ENSPKIP00000027581"/>